<dbReference type="EMBL" id="AAWS01000065">
    <property type="protein sequence ID" value="EAY24589.1"/>
    <property type="molecule type" value="Genomic_DNA"/>
</dbReference>
<reference evidence="1 2" key="1">
    <citation type="submission" date="2007-01" db="EMBL/GenBank/DDBJ databases">
        <authorList>
            <person name="Haygood M."/>
            <person name="Podell S."/>
            <person name="Anderson C."/>
            <person name="Hopkinson B."/>
            <person name="Roe K."/>
            <person name="Barbeau K."/>
            <person name="Gaasterland T."/>
            <person name="Ferriera S."/>
            <person name="Johnson J."/>
            <person name="Kravitz S."/>
            <person name="Beeson K."/>
            <person name="Sutton G."/>
            <person name="Rogers Y.-H."/>
            <person name="Friedman R."/>
            <person name="Frazier M."/>
            <person name="Venter J.C."/>
        </authorList>
    </citation>
    <scope>NUCLEOTIDE SEQUENCE [LARGE SCALE GENOMIC DNA]</scope>
    <source>
        <strain evidence="1 2">ATCC 23134</strain>
    </source>
</reference>
<gene>
    <name evidence="1" type="ORF">M23134_07700</name>
</gene>
<sequence length="80" mass="9178">MQFTELNTEVQNIAIPESIVNIFAQSLRANFEALTFDVDTSLELFENQEYTQVKTHLQASIQQMQYLLNNVGLLGELENK</sequence>
<name>A1ZYB6_MICM2</name>
<proteinExistence type="predicted"/>
<dbReference type="RefSeq" id="WP_002704441.1">
    <property type="nucleotide sequence ID" value="NZ_AAWS01000065.1"/>
</dbReference>
<comment type="caution">
    <text evidence="1">The sequence shown here is derived from an EMBL/GenBank/DDBJ whole genome shotgun (WGS) entry which is preliminary data.</text>
</comment>
<evidence type="ECO:0000313" key="1">
    <source>
        <dbReference type="EMBL" id="EAY24589.1"/>
    </source>
</evidence>
<evidence type="ECO:0000313" key="2">
    <source>
        <dbReference type="Proteomes" id="UP000004095"/>
    </source>
</evidence>
<protein>
    <submittedName>
        <fullName evidence="1">Uncharacterized protein</fullName>
    </submittedName>
</protein>
<keyword evidence="2" id="KW-1185">Reference proteome</keyword>
<accession>A1ZYB6</accession>
<dbReference type="Proteomes" id="UP000004095">
    <property type="component" value="Unassembled WGS sequence"/>
</dbReference>
<organism evidence="1 2">
    <name type="scientific">Microscilla marina ATCC 23134</name>
    <dbReference type="NCBI Taxonomy" id="313606"/>
    <lineage>
        <taxon>Bacteria</taxon>
        <taxon>Pseudomonadati</taxon>
        <taxon>Bacteroidota</taxon>
        <taxon>Cytophagia</taxon>
        <taxon>Cytophagales</taxon>
        <taxon>Microscillaceae</taxon>
        <taxon>Microscilla</taxon>
    </lineage>
</organism>
<dbReference type="AlphaFoldDB" id="A1ZYB6"/>